<evidence type="ECO:0000313" key="3">
    <source>
        <dbReference type="Proteomes" id="UP001237823"/>
    </source>
</evidence>
<sequence>MTTIATRTGIAAAILVLAGVLAGCSAAGPGPASSSSGPARSSVAHAVASCMRDAGYDVTDDDYQRFPTDGDISDRQEVLEKCTKEHDPETARQAEEAQNDPEFLAIQTKVGKCMRKAGYADYPDDSRDADAYSPPAGDPEFGEVLRKCYEGAGASVVTQ</sequence>
<comment type="caution">
    <text evidence="2">The sequence shown here is derived from an EMBL/GenBank/DDBJ whole genome shotgun (WGS) entry which is preliminary data.</text>
</comment>
<name>A0ABT7T843_9MICO</name>
<dbReference type="PROSITE" id="PS51257">
    <property type="entry name" value="PROKAR_LIPOPROTEIN"/>
    <property type="match status" value="1"/>
</dbReference>
<dbReference type="Proteomes" id="UP001237823">
    <property type="component" value="Unassembled WGS sequence"/>
</dbReference>
<protein>
    <recommendedName>
        <fullName evidence="4">Secreted protein</fullName>
    </recommendedName>
</protein>
<organism evidence="2 3">
    <name type="scientific">Curtobacterium citri</name>
    <dbReference type="NCBI Taxonomy" id="3055139"/>
    <lineage>
        <taxon>Bacteria</taxon>
        <taxon>Bacillati</taxon>
        <taxon>Actinomycetota</taxon>
        <taxon>Actinomycetes</taxon>
        <taxon>Micrococcales</taxon>
        <taxon>Microbacteriaceae</taxon>
        <taxon>Curtobacterium</taxon>
    </lineage>
</organism>
<proteinExistence type="predicted"/>
<reference evidence="2 3" key="1">
    <citation type="submission" date="2023-06" db="EMBL/GenBank/DDBJ databases">
        <authorList>
            <person name="Feng G."/>
            <person name="Li J."/>
            <person name="Zhu H."/>
        </authorList>
    </citation>
    <scope>NUCLEOTIDE SEQUENCE [LARGE SCALE GENOMIC DNA]</scope>
    <source>
        <strain evidence="2 3">RHCKG23</strain>
    </source>
</reference>
<evidence type="ECO:0000256" key="1">
    <source>
        <dbReference type="SAM" id="SignalP"/>
    </source>
</evidence>
<gene>
    <name evidence="2" type="ORF">QUG92_11510</name>
</gene>
<dbReference type="EMBL" id="JAUCML010000007">
    <property type="protein sequence ID" value="MDM7885732.1"/>
    <property type="molecule type" value="Genomic_DNA"/>
</dbReference>
<keyword evidence="1" id="KW-0732">Signal</keyword>
<accession>A0ABT7T843</accession>
<feature type="chain" id="PRO_5047058949" description="Secreted protein" evidence="1">
    <location>
        <begin position="28"/>
        <end position="159"/>
    </location>
</feature>
<feature type="signal peptide" evidence="1">
    <location>
        <begin position="1"/>
        <end position="27"/>
    </location>
</feature>
<evidence type="ECO:0000313" key="2">
    <source>
        <dbReference type="EMBL" id="MDM7885732.1"/>
    </source>
</evidence>
<dbReference type="RefSeq" id="WP_289459160.1">
    <property type="nucleotide sequence ID" value="NZ_JAUCML010000007.1"/>
</dbReference>
<keyword evidence="3" id="KW-1185">Reference proteome</keyword>
<evidence type="ECO:0008006" key="4">
    <source>
        <dbReference type="Google" id="ProtNLM"/>
    </source>
</evidence>